<dbReference type="eggNOG" id="ENOG5030QP0">
    <property type="taxonomic scope" value="Bacteria"/>
</dbReference>
<reference evidence="1 2" key="1">
    <citation type="submission" date="2014-03" db="EMBL/GenBank/DDBJ databases">
        <title>Genomics of Bifidobacteria.</title>
        <authorList>
            <person name="Ventura M."/>
            <person name="Milani C."/>
            <person name="Lugli G.A."/>
        </authorList>
    </citation>
    <scope>NUCLEOTIDE SEQUENCE [LARGE SCALE GENOMIC DNA]</scope>
    <source>
        <strain evidence="1 2">DSM 23975</strain>
    </source>
</reference>
<evidence type="ECO:0000313" key="1">
    <source>
        <dbReference type="EMBL" id="KFI86203.1"/>
    </source>
</evidence>
<proteinExistence type="predicted"/>
<dbReference type="STRING" id="1437610.BREU_1372"/>
<name>A0A087CSF3_9BIFI</name>
<dbReference type="AlphaFoldDB" id="A0A087CSF3"/>
<comment type="caution">
    <text evidence="1">The sequence shown here is derived from an EMBL/GenBank/DDBJ whole genome shotgun (WGS) entry which is preliminary data.</text>
</comment>
<dbReference type="RefSeq" id="WP_044090517.1">
    <property type="nucleotide sequence ID" value="NZ_JDUW01000030.1"/>
</dbReference>
<organism evidence="1 2">
    <name type="scientific">Bifidobacterium reuteri DSM 23975</name>
    <dbReference type="NCBI Taxonomy" id="1437610"/>
    <lineage>
        <taxon>Bacteria</taxon>
        <taxon>Bacillati</taxon>
        <taxon>Actinomycetota</taxon>
        <taxon>Actinomycetes</taxon>
        <taxon>Bifidobacteriales</taxon>
        <taxon>Bifidobacteriaceae</taxon>
        <taxon>Bifidobacterium</taxon>
    </lineage>
</organism>
<sequence>MTSDALEDARSMGRRLGLDLIRNISPTGPSFSLRRATVVSIDLTSGGYTADLTVGGGTLHAIPITVDCLGCGPGDRVIVETYGTQSFVTGVLARPGAGASMQHAKFRFQDTNSFKGDAYGGANEIIVNRGARLLHVNLSGFQSTVNLSAGFPVWLYSSGPKPSRKISLGCVGAVVSGNWGKQADWNTDGSITLLGGLGSSDRVICQRFSMPIPDGVEFT</sequence>
<accession>A0A087CSF3</accession>
<protein>
    <submittedName>
        <fullName evidence="1">Uncharacterized protein</fullName>
    </submittedName>
</protein>
<dbReference type="Proteomes" id="UP000028984">
    <property type="component" value="Unassembled WGS sequence"/>
</dbReference>
<evidence type="ECO:0000313" key="2">
    <source>
        <dbReference type="Proteomes" id="UP000028984"/>
    </source>
</evidence>
<gene>
    <name evidence="1" type="ORF">BREU_1372</name>
</gene>
<dbReference type="EMBL" id="JGZK01000005">
    <property type="protein sequence ID" value="KFI86203.1"/>
    <property type="molecule type" value="Genomic_DNA"/>
</dbReference>
<keyword evidence="2" id="KW-1185">Reference proteome</keyword>
<dbReference type="OrthoDB" id="9974968at2"/>